<dbReference type="AlphaFoldDB" id="A0A100VK33"/>
<reference evidence="4 6" key="3">
    <citation type="submission" date="2016-11" db="EMBL/GenBank/DDBJ databases">
        <title>Paenibacillus species isolates.</title>
        <authorList>
            <person name="Beno S.M."/>
        </authorList>
    </citation>
    <scope>NUCLEOTIDE SEQUENCE [LARGE SCALE GENOMIC DNA]</scope>
    <source>
        <strain evidence="4 6">FSL H8-0246</strain>
    </source>
</reference>
<dbReference type="InterPro" id="IPR041656">
    <property type="entry name" value="TPR_5"/>
</dbReference>
<evidence type="ECO:0000313" key="5">
    <source>
        <dbReference type="Proteomes" id="UP000069697"/>
    </source>
</evidence>
<dbReference type="InterPro" id="IPR019734">
    <property type="entry name" value="TPR_rpt"/>
</dbReference>
<gene>
    <name evidence="4" type="ORF">BK131_06035</name>
    <name evidence="3" type="ORF">PAHA3_1313</name>
</gene>
<dbReference type="Proteomes" id="UP000069697">
    <property type="component" value="Unassembled WGS sequence"/>
</dbReference>
<dbReference type="InterPro" id="IPR011990">
    <property type="entry name" value="TPR-like_helical_dom_sf"/>
</dbReference>
<reference evidence="5" key="2">
    <citation type="submission" date="2016-01" db="EMBL/GenBank/DDBJ databases">
        <title>Draft Genome Sequence of Paenibacillus amylolyticus Heshi-A3 that Was Isolated from Fermented Rice Bran with Aging Salted Mackerel, Which Was Named Heshiko as Traditional Fermented Seafood in Japan.</title>
        <authorList>
            <person name="Akuzawa S."/>
            <person name="Nakagawa J."/>
            <person name="Kanekatsu T."/>
            <person name="Kubota E."/>
            <person name="Ohtake R."/>
            <person name="Suzuki T."/>
            <person name="Kanesaki Y."/>
        </authorList>
    </citation>
    <scope>NUCLEOTIDE SEQUENCE [LARGE SCALE GENOMIC DNA]</scope>
    <source>
        <strain evidence="5">Heshi-A3</strain>
    </source>
</reference>
<accession>A0A100VK33</accession>
<dbReference type="OrthoDB" id="193829at2"/>
<evidence type="ECO:0000313" key="3">
    <source>
        <dbReference type="EMBL" id="GAS81239.1"/>
    </source>
</evidence>
<reference evidence="3 5" key="1">
    <citation type="journal article" date="2016" name="Genome Announc.">
        <title>Draft Genome Sequence of Paenibacillus amylolyticus Heshi-A3, Isolated from Fermented Rice Bran in a Japanese Fermented Seafood Dish.</title>
        <authorList>
            <person name="Akuzawa S."/>
            <person name="Nagaoka J."/>
            <person name="Kanekatsu M."/>
            <person name="Kubota E."/>
            <person name="Ohtake R."/>
            <person name="Suzuki T."/>
            <person name="Kanesaki Y."/>
        </authorList>
    </citation>
    <scope>NUCLEOTIDE SEQUENCE [LARGE SCALE GENOMIC DNA]</scope>
    <source>
        <strain evidence="3 5">Heshi-A3</strain>
    </source>
</reference>
<evidence type="ECO:0000313" key="4">
    <source>
        <dbReference type="EMBL" id="OMF17518.1"/>
    </source>
</evidence>
<organism evidence="3 5">
    <name type="scientific">Paenibacillus amylolyticus</name>
    <dbReference type="NCBI Taxonomy" id="1451"/>
    <lineage>
        <taxon>Bacteria</taxon>
        <taxon>Bacillati</taxon>
        <taxon>Bacillota</taxon>
        <taxon>Bacilli</taxon>
        <taxon>Bacillales</taxon>
        <taxon>Paenibacillaceae</taxon>
        <taxon>Paenibacillus</taxon>
    </lineage>
</organism>
<dbReference type="RefSeq" id="WP_062833973.1">
    <property type="nucleotide sequence ID" value="NZ_BCNV01000001.1"/>
</dbReference>
<evidence type="ECO:0000259" key="2">
    <source>
        <dbReference type="Pfam" id="PF12688"/>
    </source>
</evidence>
<feature type="domain" description="Tetratrico peptide repeat group 5" evidence="2">
    <location>
        <begin position="38"/>
        <end position="155"/>
    </location>
</feature>
<dbReference type="Gene3D" id="1.25.40.10">
    <property type="entry name" value="Tetratricopeptide repeat domain"/>
    <property type="match status" value="1"/>
</dbReference>
<evidence type="ECO:0000313" key="6">
    <source>
        <dbReference type="Proteomes" id="UP000187134"/>
    </source>
</evidence>
<feature type="repeat" description="TPR" evidence="1">
    <location>
        <begin position="71"/>
        <end position="104"/>
    </location>
</feature>
<dbReference type="PROSITE" id="PS50005">
    <property type="entry name" value="TPR"/>
    <property type="match status" value="1"/>
</dbReference>
<evidence type="ECO:0000256" key="1">
    <source>
        <dbReference type="PROSITE-ProRule" id="PRU00339"/>
    </source>
</evidence>
<comment type="caution">
    <text evidence="3">The sequence shown here is derived from an EMBL/GenBank/DDBJ whole genome shotgun (WGS) entry which is preliminary data.</text>
</comment>
<sequence length="160" mass="18647">MSNLEQAVRWRQEGKVHEAIELLQEITMQEPENANVWYQLAWAHDSLGLEREAVPHYEKALSLGLSGEDRAGAILGLGSTYRTLGQYEQAKAWFETGMKEFPTYREFEVFYAMVLYNLGEHAEAMQRLLVQLADTSSDKRIHDYNRAIRFYADQLDRVWE</sequence>
<proteinExistence type="predicted"/>
<dbReference type="Pfam" id="PF12688">
    <property type="entry name" value="TPR_5"/>
    <property type="match status" value="1"/>
</dbReference>
<dbReference type="EMBL" id="MRTJ01000001">
    <property type="protein sequence ID" value="OMF17518.1"/>
    <property type="molecule type" value="Genomic_DNA"/>
</dbReference>
<dbReference type="EMBL" id="BCNV01000001">
    <property type="protein sequence ID" value="GAS81239.1"/>
    <property type="molecule type" value="Genomic_DNA"/>
</dbReference>
<dbReference type="Proteomes" id="UP000187134">
    <property type="component" value="Unassembled WGS sequence"/>
</dbReference>
<protein>
    <recommendedName>
        <fullName evidence="2">Tetratrico peptide repeat group 5 domain-containing protein</fullName>
    </recommendedName>
</protein>
<name>A0A100VK33_PAEAM</name>
<dbReference type="SMART" id="SM00028">
    <property type="entry name" value="TPR"/>
    <property type="match status" value="2"/>
</dbReference>
<keyword evidence="1" id="KW-0802">TPR repeat</keyword>
<dbReference type="SUPFAM" id="SSF48452">
    <property type="entry name" value="TPR-like"/>
    <property type="match status" value="1"/>
</dbReference>